<keyword evidence="2" id="KW-0732">Signal</keyword>
<dbReference type="Proteomes" id="UP001304769">
    <property type="component" value="Unassembled WGS sequence"/>
</dbReference>
<feature type="region of interest" description="Disordered" evidence="1">
    <location>
        <begin position="66"/>
        <end position="90"/>
    </location>
</feature>
<feature type="signal peptide" evidence="2">
    <location>
        <begin position="1"/>
        <end position="28"/>
    </location>
</feature>
<accession>A0ABU5T5D2</accession>
<dbReference type="EMBL" id="JAYGGQ010000005">
    <property type="protein sequence ID" value="MEA5454873.1"/>
    <property type="molecule type" value="Genomic_DNA"/>
</dbReference>
<dbReference type="InterPro" id="IPR055371">
    <property type="entry name" value="SpaA_PFL_dom_4"/>
</dbReference>
<name>A0ABU5T5D2_9MICC</name>
<evidence type="ECO:0000256" key="1">
    <source>
        <dbReference type="SAM" id="MobiDB-lite"/>
    </source>
</evidence>
<dbReference type="Pfam" id="PF24514">
    <property type="entry name" value="SpaA_4"/>
    <property type="match status" value="1"/>
</dbReference>
<evidence type="ECO:0000313" key="4">
    <source>
        <dbReference type="EMBL" id="MEA5454873.1"/>
    </source>
</evidence>
<keyword evidence="5" id="KW-1185">Reference proteome</keyword>
<comment type="caution">
    <text evidence="4">The sequence shown here is derived from an EMBL/GenBank/DDBJ whole genome shotgun (WGS) entry which is preliminary data.</text>
</comment>
<reference evidence="4 5" key="1">
    <citation type="submission" date="2023-12" db="EMBL/GenBank/DDBJ databases">
        <title>Sinomonas terricola sp. nov, isolated from litchi orchard soil in Guangdong, PR China.</title>
        <authorList>
            <person name="Jiaxin W."/>
            <person name="Yang Z."/>
            <person name="Honghui Z."/>
        </authorList>
    </citation>
    <scope>NUCLEOTIDE SEQUENCE [LARGE SCALE GENOMIC DNA]</scope>
    <source>
        <strain evidence="4 5">JGH33</strain>
    </source>
</reference>
<sequence length="601" mass="60946">MRNRTITELGAGIACLALVLSGATAAQANLAGSTFEGNDGNLITNTAGDTDWNNVAGVHKGIDLPSGSGDNSFGQGTKEDNSNVSVVTGSIPPNKNDLTRFYEASETAGNGHTYLYLAWERLVNIGNANLDFEINQNPTSGFASTTTGPVTLNRTAGDVLVTYDFSGSGTPTLGINRWLTAAAGNTVSQCFSANSLPCWGSHTTLGSSSSEGAVNTVPVADPLQTPQAQLGVGLFGEASIDLTAAGVFPQGTCEAFGSAFAKSRSSSSFTAEIKDFIAPIPVSISNCGMITIHKVTENGDSTFNYAPTGQIGTAGFTLSNGGQKQYTGIQPGTSTITENLTAAQTAAGWTLKSLTCGTVTGANTSVTINGATLSVQMGAGGNVDCTYTNHINASPTIGTTLSATTVDLGGSVQDSATLTGATSTAGGTVTYTVYTNDTCTAGAQDAGTVSVINGVVPGSNAITFNTAGTYYWQAVYSGDANNNGATSPCTAEQVVVNKAQPTVATAQDLIPNDNFTLSGGFSPTGTVTFNLYAPSDATCSGTPVLSQTVSVNGNGTYSTANSTFHAITAGTWRWASSYSGDSNNLTASSACGVESFTIVNG</sequence>
<evidence type="ECO:0000256" key="2">
    <source>
        <dbReference type="SAM" id="SignalP"/>
    </source>
</evidence>
<organism evidence="4 5">
    <name type="scientific">Sinomonas terricola</name>
    <dbReference type="NCBI Taxonomy" id="3110330"/>
    <lineage>
        <taxon>Bacteria</taxon>
        <taxon>Bacillati</taxon>
        <taxon>Actinomycetota</taxon>
        <taxon>Actinomycetes</taxon>
        <taxon>Micrococcales</taxon>
        <taxon>Micrococcaceae</taxon>
        <taxon>Sinomonas</taxon>
    </lineage>
</organism>
<dbReference type="RefSeq" id="WP_323278717.1">
    <property type="nucleotide sequence ID" value="NZ_JAYGGQ010000005.1"/>
</dbReference>
<feature type="domain" description="SpaA-like prealbumin fold" evidence="3">
    <location>
        <begin position="290"/>
        <end position="390"/>
    </location>
</feature>
<protein>
    <recommendedName>
        <fullName evidence="3">SpaA-like prealbumin fold domain-containing protein</fullName>
    </recommendedName>
</protein>
<evidence type="ECO:0000259" key="3">
    <source>
        <dbReference type="Pfam" id="PF24514"/>
    </source>
</evidence>
<gene>
    <name evidence="4" type="ORF">SPF06_09080</name>
</gene>
<feature type="chain" id="PRO_5046001279" description="SpaA-like prealbumin fold domain-containing protein" evidence="2">
    <location>
        <begin position="29"/>
        <end position="601"/>
    </location>
</feature>
<evidence type="ECO:0000313" key="5">
    <source>
        <dbReference type="Proteomes" id="UP001304769"/>
    </source>
</evidence>
<proteinExistence type="predicted"/>